<comment type="caution">
    <text evidence="1">The sequence shown here is derived from an EMBL/GenBank/DDBJ whole genome shotgun (WGS) entry which is preliminary data.</text>
</comment>
<keyword evidence="2" id="KW-1185">Reference proteome</keyword>
<dbReference type="HOGENOM" id="CLU_000288_7_0_1"/>
<dbReference type="Gene3D" id="1.10.510.10">
    <property type="entry name" value="Transferase(Phosphotransferase) domain 1"/>
    <property type="match status" value="1"/>
</dbReference>
<dbReference type="InterPro" id="IPR011009">
    <property type="entry name" value="Kinase-like_dom_sf"/>
</dbReference>
<reference evidence="1 2" key="1">
    <citation type="submission" date="2014-02" db="EMBL/GenBank/DDBJ databases">
        <title>Single nucleus genome sequencing reveals high similarity among nuclei of an endomycorrhizal fungus.</title>
        <authorList>
            <person name="Lin K."/>
            <person name="Geurts R."/>
            <person name="Zhang Z."/>
            <person name="Limpens E."/>
            <person name="Saunders D.G."/>
            <person name="Mu D."/>
            <person name="Pang E."/>
            <person name="Cao H."/>
            <person name="Cha H."/>
            <person name="Lin T."/>
            <person name="Zhou Q."/>
            <person name="Shang Y."/>
            <person name="Li Y."/>
            <person name="Ivanov S."/>
            <person name="Sharma T."/>
            <person name="Velzen R.V."/>
            <person name="Ruijter N.D."/>
            <person name="Aanen D.K."/>
            <person name="Win J."/>
            <person name="Kamoun S."/>
            <person name="Bisseling T."/>
            <person name="Huang S."/>
        </authorList>
    </citation>
    <scope>NUCLEOTIDE SEQUENCE [LARGE SCALE GENOMIC DNA]</scope>
    <source>
        <strain evidence="2">DAOM197198w</strain>
    </source>
</reference>
<evidence type="ECO:0008006" key="3">
    <source>
        <dbReference type="Google" id="ProtNLM"/>
    </source>
</evidence>
<protein>
    <recommendedName>
        <fullName evidence="3">Serine-threonine/tyrosine-protein kinase catalytic domain-containing protein</fullName>
    </recommendedName>
</protein>
<dbReference type="SUPFAM" id="SSF56112">
    <property type="entry name" value="Protein kinase-like (PK-like)"/>
    <property type="match status" value="1"/>
</dbReference>
<proteinExistence type="predicted"/>
<evidence type="ECO:0000313" key="2">
    <source>
        <dbReference type="Proteomes" id="UP000022910"/>
    </source>
</evidence>
<gene>
    <name evidence="1" type="ORF">RirG_148200</name>
</gene>
<sequence length="158" mass="18440">MNIYLKKLLIIIFLIIIALAIKICKGLRPNIFKYTPKLHADLITKCWDAKAENRPTAKELFQELKKLQEYQVNEDDSDIKSQVNEYDDKIKLNRTSEKRSNNIQTHPQAIYISRLLNFKNLPEPVNSGAIQSTLCNFRRSLDESDLNEMNQDDENDIE</sequence>
<organism evidence="1 2">
    <name type="scientific">Rhizophagus irregularis (strain DAOM 197198w)</name>
    <name type="common">Glomus intraradices</name>
    <dbReference type="NCBI Taxonomy" id="1432141"/>
    <lineage>
        <taxon>Eukaryota</taxon>
        <taxon>Fungi</taxon>
        <taxon>Fungi incertae sedis</taxon>
        <taxon>Mucoromycota</taxon>
        <taxon>Glomeromycotina</taxon>
        <taxon>Glomeromycetes</taxon>
        <taxon>Glomerales</taxon>
        <taxon>Glomeraceae</taxon>
        <taxon>Rhizophagus</taxon>
    </lineage>
</organism>
<dbReference type="AlphaFoldDB" id="A0A015JAG2"/>
<evidence type="ECO:0000313" key="1">
    <source>
        <dbReference type="EMBL" id="EXX63875.1"/>
    </source>
</evidence>
<dbReference type="Proteomes" id="UP000022910">
    <property type="component" value="Unassembled WGS sequence"/>
</dbReference>
<dbReference type="EMBL" id="JEMT01023744">
    <property type="protein sequence ID" value="EXX63875.1"/>
    <property type="molecule type" value="Genomic_DNA"/>
</dbReference>
<dbReference type="OrthoDB" id="2353923at2759"/>
<accession>A0A015JAG2</accession>
<name>A0A015JAG2_RHIIW</name>